<evidence type="ECO:0000313" key="2">
    <source>
        <dbReference type="Proteomes" id="UP000195573"/>
    </source>
</evidence>
<dbReference type="RefSeq" id="WP_010195263.1">
    <property type="nucleotide sequence ID" value="NZ_CP020880.1"/>
</dbReference>
<gene>
    <name evidence="1" type="ORF">B4U37_17445</name>
</gene>
<dbReference type="GO" id="GO:0016787">
    <property type="term" value="F:hydrolase activity"/>
    <property type="evidence" value="ECO:0007669"/>
    <property type="project" value="UniProtKB-KW"/>
</dbReference>
<sequence length="106" mass="12523">MERKTYYISLAEGSISQVSTASSWDYQIQATDEEITHLREIFDQNYSSDWQGFWRAHIPFVQYHYDRENDAYDNGLQQAFKMIYELGDEATKAHIKDQGLMDDLIE</sequence>
<dbReference type="GeneID" id="96740188"/>
<evidence type="ECO:0000313" key="1">
    <source>
        <dbReference type="EMBL" id="ART77726.1"/>
    </source>
</evidence>
<keyword evidence="1" id="KW-0378">Hydrolase</keyword>
<name>A0ABN4ZNY6_9BACI</name>
<organism evidence="1 2">
    <name type="scientific">Sutcliffiella horikoshii</name>
    <dbReference type="NCBI Taxonomy" id="79883"/>
    <lineage>
        <taxon>Bacteria</taxon>
        <taxon>Bacillati</taxon>
        <taxon>Bacillota</taxon>
        <taxon>Bacilli</taxon>
        <taxon>Bacillales</taxon>
        <taxon>Bacillaceae</taxon>
        <taxon>Sutcliffiella</taxon>
    </lineage>
</organism>
<dbReference type="EMBL" id="CP020880">
    <property type="protein sequence ID" value="ART77726.1"/>
    <property type="molecule type" value="Genomic_DNA"/>
</dbReference>
<reference evidence="1 2" key="1">
    <citation type="submission" date="2017-04" db="EMBL/GenBank/DDBJ databases">
        <title>Complete Genome Sequence of the Bacillus horikoshii 20a strain from Cuatro Cienegas, Coahuila, Mexico.</title>
        <authorList>
            <person name="Zarza E."/>
            <person name="Alcaraz L.D."/>
            <person name="Aguilar-Salinas B."/>
            <person name="Islas A."/>
            <person name="Olmedo-Alvarez G."/>
        </authorList>
    </citation>
    <scope>NUCLEOTIDE SEQUENCE [LARGE SCALE GENOMIC DNA]</scope>
    <source>
        <strain evidence="1 2">20a</strain>
    </source>
</reference>
<protein>
    <submittedName>
        <fullName evidence="1">Hydrolase</fullName>
    </submittedName>
</protein>
<accession>A0ABN4ZNY6</accession>
<proteinExistence type="predicted"/>
<keyword evidence="2" id="KW-1185">Reference proteome</keyword>
<dbReference type="Proteomes" id="UP000195573">
    <property type="component" value="Chromosome"/>
</dbReference>